<dbReference type="InterPro" id="IPR051083">
    <property type="entry name" value="GrpII_Intron_Splice-Mob/Def"/>
</dbReference>
<gene>
    <name evidence="2" type="ORF">ACD_78C00425G0002</name>
</gene>
<feature type="domain" description="Reverse transcriptase" evidence="1">
    <location>
        <begin position="1"/>
        <end position="295"/>
    </location>
</feature>
<dbReference type="EMBL" id="AMFJ01034425">
    <property type="protein sequence ID" value="EKD29391.1"/>
    <property type="molecule type" value="Genomic_DNA"/>
</dbReference>
<organism evidence="2">
    <name type="scientific">uncultured bacterium</name>
    <name type="common">gcode 4</name>
    <dbReference type="NCBI Taxonomy" id="1234023"/>
    <lineage>
        <taxon>Bacteria</taxon>
        <taxon>environmental samples</taxon>
    </lineage>
</organism>
<dbReference type="AlphaFoldDB" id="K1XWQ3"/>
<name>K1XWQ3_9BACT</name>
<evidence type="ECO:0000259" key="1">
    <source>
        <dbReference type="PROSITE" id="PS50878"/>
    </source>
</evidence>
<dbReference type="InterPro" id="IPR000477">
    <property type="entry name" value="RT_dom"/>
</dbReference>
<accession>K1XWQ3</accession>
<comment type="caution">
    <text evidence="2">The sequence shown here is derived from an EMBL/GenBank/DDBJ whole genome shotgun (WGS) entry which is preliminary data.</text>
</comment>
<proteinExistence type="predicted"/>
<dbReference type="PANTHER" id="PTHR34047">
    <property type="entry name" value="NUCLEAR INTRON MATURASE 1, MITOCHONDRIAL-RELATED"/>
    <property type="match status" value="1"/>
</dbReference>
<dbReference type="InterPro" id="IPR043502">
    <property type="entry name" value="DNA/RNA_pol_sf"/>
</dbReference>
<protein>
    <recommendedName>
        <fullName evidence="1">Reverse transcriptase domain-containing protein</fullName>
    </recommendedName>
</protein>
<dbReference type="SUPFAM" id="SSF56672">
    <property type="entry name" value="DNA/RNA polymerases"/>
    <property type="match status" value="1"/>
</dbReference>
<dbReference type="PANTHER" id="PTHR34047:SF8">
    <property type="entry name" value="PROTEIN YKFC"/>
    <property type="match status" value="1"/>
</dbReference>
<dbReference type="PROSITE" id="PS50878">
    <property type="entry name" value="RT_POL"/>
    <property type="match status" value="1"/>
</dbReference>
<dbReference type="Pfam" id="PF00078">
    <property type="entry name" value="RVT_1"/>
    <property type="match status" value="1"/>
</dbReference>
<dbReference type="CDD" id="cd01646">
    <property type="entry name" value="RT_Bac_retron_I"/>
    <property type="match status" value="1"/>
</dbReference>
<evidence type="ECO:0000313" key="2">
    <source>
        <dbReference type="EMBL" id="EKD29391.1"/>
    </source>
</evidence>
<reference evidence="2" key="1">
    <citation type="journal article" date="2012" name="Science">
        <title>Fermentation, hydrogen, and sulfur metabolism in multiple uncultivated bacterial phyla.</title>
        <authorList>
            <person name="Wrighton K.C."/>
            <person name="Thomas B.C."/>
            <person name="Sharon I."/>
            <person name="Miller C.S."/>
            <person name="Castelle C.J."/>
            <person name="VerBerkmoes N.C."/>
            <person name="Wilkins M.J."/>
            <person name="Hettich R.L."/>
            <person name="Lipton M.S."/>
            <person name="Williams K.H."/>
            <person name="Long P.E."/>
            <person name="Banfield J.F."/>
        </authorList>
    </citation>
    <scope>NUCLEOTIDE SEQUENCE [LARGE SCALE GENOMIC DNA]</scope>
</reference>
<sequence>MNLTKLFLAYYDCRKNKRKTASAIKFELDYESNLIQLHEEIMNRTYTVGKSIAFIVDRPVKREIFAGDFRDRIVHHFIVNELNPIFENLFIHDSYSCRVGKGTSFGIARMEHFMRASSDNYRSEAWILKLDIAGFFMSIDRTVLLGMIENIIDTKYSWEDSETLRFLVRTVIWNDPTKNCVIKWKRTDWQGLPRNKSLFFAPPWVGLPIGNLTSQIFANLYLHPLDEFIKKTLKIQNYGRYVDDFVLLHPSRELLESSIPKIEDFLTQKLYLTLHPDKITLRPTRDGFSFLGAYLKPYRTYIGNRTKGNFLRAIREWNEKICHCERNEVKRGNPENIRITTYPRSPHRSALRDDETIFLSSVNSYLGILKQFSTYRLRKKMLSQNLSAHFWNEFYVSGGYGKIVRKRRKTWI</sequence>